<evidence type="ECO:0000256" key="1">
    <source>
        <dbReference type="SAM" id="MobiDB-lite"/>
    </source>
</evidence>
<proteinExistence type="predicted"/>
<reference evidence="2 3" key="1">
    <citation type="submission" date="2019-04" db="EMBL/GenBank/DDBJ databases">
        <title>Friends and foes A comparative genomics study of 23 Aspergillus species from section Flavi.</title>
        <authorList>
            <consortium name="DOE Joint Genome Institute"/>
            <person name="Kjaerbolling I."/>
            <person name="Vesth T."/>
            <person name="Frisvad J.C."/>
            <person name="Nybo J.L."/>
            <person name="Theobald S."/>
            <person name="Kildgaard S."/>
            <person name="Isbrandt T."/>
            <person name="Kuo A."/>
            <person name="Sato A."/>
            <person name="Lyhne E.K."/>
            <person name="Kogle M.E."/>
            <person name="Wiebenga A."/>
            <person name="Kun R.S."/>
            <person name="Lubbers R.J."/>
            <person name="Makela M.R."/>
            <person name="Barry K."/>
            <person name="Chovatia M."/>
            <person name="Clum A."/>
            <person name="Daum C."/>
            <person name="Haridas S."/>
            <person name="He G."/>
            <person name="LaButti K."/>
            <person name="Lipzen A."/>
            <person name="Mondo S."/>
            <person name="Riley R."/>
            <person name="Salamov A."/>
            <person name="Simmons B.A."/>
            <person name="Magnuson J.K."/>
            <person name="Henrissat B."/>
            <person name="Mortensen U.H."/>
            <person name="Larsen T.O."/>
            <person name="Devries R.P."/>
            <person name="Grigoriev I.V."/>
            <person name="Machida M."/>
            <person name="Baker S.E."/>
            <person name="Andersen M.R."/>
        </authorList>
    </citation>
    <scope>NUCLEOTIDE SEQUENCE [LARGE SCALE GENOMIC DNA]</scope>
    <source>
        <strain evidence="2 3">CBS 117626</strain>
    </source>
</reference>
<feature type="region of interest" description="Disordered" evidence="1">
    <location>
        <begin position="89"/>
        <end position="117"/>
    </location>
</feature>
<dbReference type="AlphaFoldDB" id="A0A5N6URW8"/>
<organism evidence="2 3">
    <name type="scientific">Aspergillus tamarii</name>
    <dbReference type="NCBI Taxonomy" id="41984"/>
    <lineage>
        <taxon>Eukaryota</taxon>
        <taxon>Fungi</taxon>
        <taxon>Dikarya</taxon>
        <taxon>Ascomycota</taxon>
        <taxon>Pezizomycotina</taxon>
        <taxon>Eurotiomycetes</taxon>
        <taxon>Eurotiomycetidae</taxon>
        <taxon>Eurotiales</taxon>
        <taxon>Aspergillaceae</taxon>
        <taxon>Aspergillus</taxon>
        <taxon>Aspergillus subgen. Circumdati</taxon>
    </lineage>
</organism>
<name>A0A5N6URW8_ASPTM</name>
<keyword evidence="3" id="KW-1185">Reference proteome</keyword>
<gene>
    <name evidence="2" type="ORF">BDV40DRAFT_301444</name>
</gene>
<dbReference type="Proteomes" id="UP000326950">
    <property type="component" value="Unassembled WGS sequence"/>
</dbReference>
<evidence type="ECO:0000313" key="3">
    <source>
        <dbReference type="Proteomes" id="UP000326950"/>
    </source>
</evidence>
<sequence>MKLTSWAGGPSGIQSVEIFIGWVLFRFKVSHQQLAIVHEESDHDPSNNRASGFYSSCIPEKSANTCATMHWTHGTWLWISHKSKTVTRTSARYQEDTNQRSGKQHHASEQPKPRPGMYVRSIQSSGSETQSSVKATREEYKLNELRCQRCNGRRSFAYHRKNRTDPVIYPPVGICSREWTGCAVAKQSGGLGHWAHPIHELPGS</sequence>
<dbReference type="OrthoDB" id="4493601at2759"/>
<protein>
    <submittedName>
        <fullName evidence="2">Uncharacterized protein</fullName>
    </submittedName>
</protein>
<accession>A0A5N6URW8</accession>
<evidence type="ECO:0000313" key="2">
    <source>
        <dbReference type="EMBL" id="KAE8161392.1"/>
    </source>
</evidence>
<dbReference type="EMBL" id="ML738643">
    <property type="protein sequence ID" value="KAE8161392.1"/>
    <property type="molecule type" value="Genomic_DNA"/>
</dbReference>